<accession>A0AAV2L018</accession>
<keyword evidence="2" id="KW-1185">Reference proteome</keyword>
<protein>
    <submittedName>
        <fullName evidence="1">Uncharacterized protein</fullName>
    </submittedName>
</protein>
<dbReference type="EMBL" id="OZ035824">
    <property type="protein sequence ID" value="CAL1593580.1"/>
    <property type="molecule type" value="Genomic_DNA"/>
</dbReference>
<sequence length="98" mass="11767">MRQLERRDRPVVWLQYQKQKMFWDESWIISYNKILFALKIQVSDTTAELLNRLKGYVLICRGTLDRGSASRFHLSKRNQLNAANLTRIRYVWMSDQST</sequence>
<evidence type="ECO:0000313" key="1">
    <source>
        <dbReference type="EMBL" id="CAL1593580.1"/>
    </source>
</evidence>
<gene>
    <name evidence="1" type="ORF">KC01_LOCUS22660</name>
</gene>
<evidence type="ECO:0000313" key="2">
    <source>
        <dbReference type="Proteomes" id="UP001497482"/>
    </source>
</evidence>
<dbReference type="AlphaFoldDB" id="A0AAV2L018"/>
<reference evidence="1 2" key="1">
    <citation type="submission" date="2024-04" db="EMBL/GenBank/DDBJ databases">
        <authorList>
            <person name="Waldvogel A.-M."/>
            <person name="Schoenle A."/>
        </authorList>
    </citation>
    <scope>NUCLEOTIDE SEQUENCE [LARGE SCALE GENOMIC DNA]</scope>
</reference>
<dbReference type="Proteomes" id="UP001497482">
    <property type="component" value="Chromosome 2"/>
</dbReference>
<proteinExistence type="predicted"/>
<organism evidence="1 2">
    <name type="scientific">Knipowitschia caucasica</name>
    <name type="common">Caucasian dwarf goby</name>
    <name type="synonym">Pomatoschistus caucasicus</name>
    <dbReference type="NCBI Taxonomy" id="637954"/>
    <lineage>
        <taxon>Eukaryota</taxon>
        <taxon>Metazoa</taxon>
        <taxon>Chordata</taxon>
        <taxon>Craniata</taxon>
        <taxon>Vertebrata</taxon>
        <taxon>Euteleostomi</taxon>
        <taxon>Actinopterygii</taxon>
        <taxon>Neopterygii</taxon>
        <taxon>Teleostei</taxon>
        <taxon>Neoteleostei</taxon>
        <taxon>Acanthomorphata</taxon>
        <taxon>Gobiaria</taxon>
        <taxon>Gobiiformes</taxon>
        <taxon>Gobioidei</taxon>
        <taxon>Gobiidae</taxon>
        <taxon>Gobiinae</taxon>
        <taxon>Knipowitschia</taxon>
    </lineage>
</organism>
<name>A0AAV2L018_KNICA</name>